<dbReference type="AlphaFoldDB" id="N1QI00"/>
<protein>
    <submittedName>
        <fullName evidence="1">Uncharacterized protein</fullName>
    </submittedName>
</protein>
<dbReference type="GeneID" id="27904033"/>
<proteinExistence type="predicted"/>
<gene>
    <name evidence="1" type="ORF">SEPMUDRAFT_151565</name>
</gene>
<keyword evidence="2" id="KW-1185">Reference proteome</keyword>
<dbReference type="RefSeq" id="XP_016757725.1">
    <property type="nucleotide sequence ID" value="XM_016906896.1"/>
</dbReference>
<dbReference type="Proteomes" id="UP000016931">
    <property type="component" value="Unassembled WGS sequence"/>
</dbReference>
<evidence type="ECO:0000313" key="2">
    <source>
        <dbReference type="Proteomes" id="UP000016931"/>
    </source>
</evidence>
<accession>N1QI00</accession>
<evidence type="ECO:0000313" key="1">
    <source>
        <dbReference type="EMBL" id="EMF09604.1"/>
    </source>
</evidence>
<dbReference type="HOGENOM" id="CLU_2307823_0_0_1"/>
<reference evidence="1 2" key="1">
    <citation type="journal article" date="2012" name="PLoS Pathog.">
        <title>Diverse lifestyles and strategies of plant pathogenesis encoded in the genomes of eighteen Dothideomycetes fungi.</title>
        <authorList>
            <person name="Ohm R.A."/>
            <person name="Feau N."/>
            <person name="Henrissat B."/>
            <person name="Schoch C.L."/>
            <person name="Horwitz B.A."/>
            <person name="Barry K.W."/>
            <person name="Condon B.J."/>
            <person name="Copeland A.C."/>
            <person name="Dhillon B."/>
            <person name="Glaser F."/>
            <person name="Hesse C.N."/>
            <person name="Kosti I."/>
            <person name="LaButti K."/>
            <person name="Lindquist E.A."/>
            <person name="Lucas S."/>
            <person name="Salamov A.A."/>
            <person name="Bradshaw R.E."/>
            <person name="Ciuffetti L."/>
            <person name="Hamelin R.C."/>
            <person name="Kema G.H.J."/>
            <person name="Lawrence C."/>
            <person name="Scott J.A."/>
            <person name="Spatafora J.W."/>
            <person name="Turgeon B.G."/>
            <person name="de Wit P.J.G.M."/>
            <person name="Zhong S."/>
            <person name="Goodwin S.B."/>
            <person name="Grigoriev I.V."/>
        </authorList>
    </citation>
    <scope>NUCLEOTIDE SEQUENCE [LARGE SCALE GENOMIC DNA]</scope>
    <source>
        <strain evidence="1 2">SO2202</strain>
    </source>
</reference>
<dbReference type="EMBL" id="KB456269">
    <property type="protein sequence ID" value="EMF09604.1"/>
    <property type="molecule type" value="Genomic_DNA"/>
</dbReference>
<organism evidence="1 2">
    <name type="scientific">Sphaerulina musiva (strain SO2202)</name>
    <name type="common">Poplar stem canker fungus</name>
    <name type="synonym">Septoria musiva</name>
    <dbReference type="NCBI Taxonomy" id="692275"/>
    <lineage>
        <taxon>Eukaryota</taxon>
        <taxon>Fungi</taxon>
        <taxon>Dikarya</taxon>
        <taxon>Ascomycota</taxon>
        <taxon>Pezizomycotina</taxon>
        <taxon>Dothideomycetes</taxon>
        <taxon>Dothideomycetidae</taxon>
        <taxon>Mycosphaerellales</taxon>
        <taxon>Mycosphaerellaceae</taxon>
        <taxon>Sphaerulina</taxon>
    </lineage>
</organism>
<sequence length="100" mass="11147">MCRCALCWTAEVGIRVEEVTLASTDKLSNSPEALLLASQDRSGCNDYDEVADGVPSTRTELPRVVWELCPEYRLHYRFMRGCANRSRSNALGLLPDPLVS</sequence>
<name>N1QI00_SPHMS</name>